<organism evidence="5 6">
    <name type="scientific">Saccharothrix tamanrassetensis</name>
    <dbReference type="NCBI Taxonomy" id="1051531"/>
    <lineage>
        <taxon>Bacteria</taxon>
        <taxon>Bacillati</taxon>
        <taxon>Actinomycetota</taxon>
        <taxon>Actinomycetes</taxon>
        <taxon>Pseudonocardiales</taxon>
        <taxon>Pseudonocardiaceae</taxon>
        <taxon>Saccharothrix</taxon>
    </lineage>
</organism>
<dbReference type="PROSITE" id="PS00455">
    <property type="entry name" value="AMP_BINDING"/>
    <property type="match status" value="1"/>
</dbReference>
<dbReference type="InterPro" id="IPR020845">
    <property type="entry name" value="AMP-binding_CS"/>
</dbReference>
<accession>A0A841CS81</accession>
<reference evidence="5 6" key="1">
    <citation type="submission" date="2020-08" db="EMBL/GenBank/DDBJ databases">
        <title>Genomic Encyclopedia of Type Strains, Phase III (KMG-III): the genomes of soil and plant-associated and newly described type strains.</title>
        <authorList>
            <person name="Whitman W."/>
        </authorList>
    </citation>
    <scope>NUCLEOTIDE SEQUENCE [LARGE SCALE GENOMIC DNA]</scope>
    <source>
        <strain evidence="5 6">CECT 8640</strain>
    </source>
</reference>
<protein>
    <submittedName>
        <fullName evidence="5">Acyl-coenzyme A synthetase/AMP-(Fatty) acid ligase</fullName>
    </submittedName>
</protein>
<proteinExistence type="inferred from homology"/>
<evidence type="ECO:0000313" key="6">
    <source>
        <dbReference type="Proteomes" id="UP000547510"/>
    </source>
</evidence>
<sequence length="476" mass="51501">MTPGRDFEVWLDAALSDPDRRGLTWATHGGTVVTRDALRTEVDRAGRVLGASSITRGSTVAVQLLPSFTLLWSLFALWSRGAQVMLLDPRLTPTETTRLLELCQPQFHLTTGGVARTFTPFRDQCEVLVRPRPSGVPAQGDHRLIQFSSGSTGLPKVIGRTGDSLLTEVERFARLPDMPRRGEDVLLLSSLAHSFGLIGGVLHALNAGAALHFAGRPNRGALLSVLAGRRIAAVLGVPAHYALLSRPGDLEPLPHLRLAVSGGEALPPEVFARFEELFGVRIGQAYGMTETGIIATDLTGRHGPPAVGVPVPGLCTEVVDGTLRVRLAEAPYLHVDADDRYVDGWLHTRDRCVRRPGTDVLEITGRTDSLVSIGGLKVDLMEVEAVLAEHPDVREVVVVYGEAVEAHLVIAPSLARSELLAWCHERLSTYKIPKAFHFRTALPRTSNGKPVRNRDLLHASGHTARSVAHSEVVQSA</sequence>
<dbReference type="Gene3D" id="3.30.300.30">
    <property type="match status" value="1"/>
</dbReference>
<evidence type="ECO:0000256" key="2">
    <source>
        <dbReference type="ARBA" id="ARBA00022598"/>
    </source>
</evidence>
<feature type="domain" description="AMP-binding enzyme C-terminal" evidence="4">
    <location>
        <begin position="382"/>
        <end position="449"/>
    </location>
</feature>
<dbReference type="PANTHER" id="PTHR43201">
    <property type="entry name" value="ACYL-COA SYNTHETASE"/>
    <property type="match status" value="1"/>
</dbReference>
<dbReference type="PANTHER" id="PTHR43201:SF5">
    <property type="entry name" value="MEDIUM-CHAIN ACYL-COA LIGASE ACSF2, MITOCHONDRIAL"/>
    <property type="match status" value="1"/>
</dbReference>
<dbReference type="CDD" id="cd04433">
    <property type="entry name" value="AFD_class_I"/>
    <property type="match status" value="1"/>
</dbReference>
<keyword evidence="2 5" id="KW-0436">Ligase</keyword>
<dbReference type="SUPFAM" id="SSF56801">
    <property type="entry name" value="Acetyl-CoA synthetase-like"/>
    <property type="match status" value="1"/>
</dbReference>
<name>A0A841CS81_9PSEU</name>
<gene>
    <name evidence="5" type="ORF">FHS29_006344</name>
</gene>
<dbReference type="AlphaFoldDB" id="A0A841CS81"/>
<dbReference type="EMBL" id="JACHJN010000012">
    <property type="protein sequence ID" value="MBB5959723.1"/>
    <property type="molecule type" value="Genomic_DNA"/>
</dbReference>
<dbReference type="GO" id="GO:0031956">
    <property type="term" value="F:medium-chain fatty acid-CoA ligase activity"/>
    <property type="evidence" value="ECO:0007669"/>
    <property type="project" value="TreeGrafter"/>
</dbReference>
<dbReference type="Pfam" id="PF13193">
    <property type="entry name" value="AMP-binding_C"/>
    <property type="match status" value="1"/>
</dbReference>
<comment type="caution">
    <text evidence="5">The sequence shown here is derived from an EMBL/GenBank/DDBJ whole genome shotgun (WGS) entry which is preliminary data.</text>
</comment>
<evidence type="ECO:0000259" key="3">
    <source>
        <dbReference type="Pfam" id="PF00501"/>
    </source>
</evidence>
<dbReference type="GO" id="GO:0006631">
    <property type="term" value="P:fatty acid metabolic process"/>
    <property type="evidence" value="ECO:0007669"/>
    <property type="project" value="TreeGrafter"/>
</dbReference>
<evidence type="ECO:0000256" key="1">
    <source>
        <dbReference type="ARBA" id="ARBA00006432"/>
    </source>
</evidence>
<comment type="similarity">
    <text evidence="1">Belongs to the ATP-dependent AMP-binding enzyme family.</text>
</comment>
<dbReference type="Gene3D" id="3.40.50.12780">
    <property type="entry name" value="N-terminal domain of ligase-like"/>
    <property type="match status" value="1"/>
</dbReference>
<dbReference type="InterPro" id="IPR042099">
    <property type="entry name" value="ANL_N_sf"/>
</dbReference>
<dbReference type="Proteomes" id="UP000547510">
    <property type="component" value="Unassembled WGS sequence"/>
</dbReference>
<dbReference type="InterPro" id="IPR000873">
    <property type="entry name" value="AMP-dep_synth/lig_dom"/>
</dbReference>
<dbReference type="Pfam" id="PF00501">
    <property type="entry name" value="AMP-binding"/>
    <property type="match status" value="1"/>
</dbReference>
<dbReference type="InterPro" id="IPR025110">
    <property type="entry name" value="AMP-bd_C"/>
</dbReference>
<dbReference type="RefSeq" id="WP_184696883.1">
    <property type="nucleotide sequence ID" value="NZ_JACHJN010000012.1"/>
</dbReference>
<dbReference type="InterPro" id="IPR045851">
    <property type="entry name" value="AMP-bd_C_sf"/>
</dbReference>
<keyword evidence="6" id="KW-1185">Reference proteome</keyword>
<evidence type="ECO:0000313" key="5">
    <source>
        <dbReference type="EMBL" id="MBB5959723.1"/>
    </source>
</evidence>
<feature type="domain" description="AMP-dependent synthetase/ligase" evidence="3">
    <location>
        <begin position="16"/>
        <end position="321"/>
    </location>
</feature>
<evidence type="ECO:0000259" key="4">
    <source>
        <dbReference type="Pfam" id="PF13193"/>
    </source>
</evidence>